<dbReference type="KEGG" id="fes:HER31_13570"/>
<dbReference type="AlphaFoldDB" id="A0A6H1UFF7"/>
<evidence type="ECO:0000313" key="2">
    <source>
        <dbReference type="Proteomes" id="UP000501602"/>
    </source>
</evidence>
<sequence>MKPTAGSLPSTANPLTDRGALQQRFWQYLIDDAPKNRQQQDADKVEADYWQGKLEVERVAQQQRQADLEAQQQQIQQFQQRFVSHYDKELQRVMASPELISQGSPITEAELGLLDELLSPNVNRNRVLTQLTALPSLSNALVRYVNKQQLQRDGAPVTNVRLAFNFLGVEELQQVLPWLQFQLWRRNGPTSLRLRKLWRMLQQQKKMAGKLAPSFGCNSGLAEGLAVLQSVEIMLLLHIGENLFEQLRHKWLTHARQAGEKLAHQAIFDVKLPSRSLVSAWQKPHLWGFQTLSAHLSNANKRFMVEMAQQHYHKLSAATEVVAHAHLITISSTLKKRKLVEPEQLVLWRYSYPSLADATKKYA</sequence>
<evidence type="ECO:0008006" key="3">
    <source>
        <dbReference type="Google" id="ProtNLM"/>
    </source>
</evidence>
<proteinExistence type="predicted"/>
<name>A0A6H1UFF7_9GAMM</name>
<dbReference type="SUPFAM" id="SSF109604">
    <property type="entry name" value="HD-domain/PDEase-like"/>
    <property type="match status" value="1"/>
</dbReference>
<dbReference type="EMBL" id="CP051180">
    <property type="protein sequence ID" value="QIZ77835.1"/>
    <property type="molecule type" value="Genomic_DNA"/>
</dbReference>
<dbReference type="Gene3D" id="1.10.3210.10">
    <property type="entry name" value="Hypothetical protein af1432"/>
    <property type="match status" value="1"/>
</dbReference>
<evidence type="ECO:0000313" key="1">
    <source>
        <dbReference type="EMBL" id="QIZ77835.1"/>
    </source>
</evidence>
<dbReference type="RefSeq" id="WP_168661207.1">
    <property type="nucleotide sequence ID" value="NZ_CP051180.1"/>
</dbReference>
<reference evidence="1 2" key="1">
    <citation type="submission" date="2020-04" db="EMBL/GenBank/DDBJ databases">
        <title>Ferrimonas sp. S7 isolated from sea water.</title>
        <authorList>
            <person name="Bae S.S."/>
            <person name="Baek K."/>
        </authorList>
    </citation>
    <scope>NUCLEOTIDE SEQUENCE [LARGE SCALE GENOMIC DNA]</scope>
    <source>
        <strain evidence="1 2">S7</strain>
    </source>
</reference>
<accession>A0A6H1UFF7</accession>
<organism evidence="1 2">
    <name type="scientific">Ferrimonas lipolytica</name>
    <dbReference type="NCBI Taxonomy" id="2724191"/>
    <lineage>
        <taxon>Bacteria</taxon>
        <taxon>Pseudomonadati</taxon>
        <taxon>Pseudomonadota</taxon>
        <taxon>Gammaproteobacteria</taxon>
        <taxon>Alteromonadales</taxon>
        <taxon>Ferrimonadaceae</taxon>
        <taxon>Ferrimonas</taxon>
    </lineage>
</organism>
<gene>
    <name evidence="1" type="ORF">HER31_13570</name>
</gene>
<keyword evidence="2" id="KW-1185">Reference proteome</keyword>
<protein>
    <recommendedName>
        <fullName evidence="3">HDOD domain-containing protein</fullName>
    </recommendedName>
</protein>
<dbReference type="Proteomes" id="UP000501602">
    <property type="component" value="Chromosome"/>
</dbReference>